<dbReference type="Proteomes" id="UP001215712">
    <property type="component" value="Unassembled WGS sequence"/>
</dbReference>
<protein>
    <submittedName>
        <fullName evidence="1">Uncharacterized protein</fullName>
    </submittedName>
</protein>
<dbReference type="CDD" id="cd00882">
    <property type="entry name" value="Ras_like_GTPase"/>
    <property type="match status" value="1"/>
</dbReference>
<gene>
    <name evidence="1" type="ORF">N7493_004615</name>
</gene>
<reference evidence="1" key="1">
    <citation type="journal article" date="2023" name="IMA Fungus">
        <title>Comparative genomic study of the Penicillium genus elucidates a diverse pangenome and 15 lateral gene transfer events.</title>
        <authorList>
            <person name="Petersen C."/>
            <person name="Sorensen T."/>
            <person name="Nielsen M.R."/>
            <person name="Sondergaard T.E."/>
            <person name="Sorensen J.L."/>
            <person name="Fitzpatrick D.A."/>
            <person name="Frisvad J.C."/>
            <person name="Nielsen K.L."/>
        </authorList>
    </citation>
    <scope>NUCLEOTIDE SEQUENCE</scope>
    <source>
        <strain evidence="1">IBT 17514</strain>
    </source>
</reference>
<reference evidence="1" key="2">
    <citation type="submission" date="2023-01" db="EMBL/GenBank/DDBJ databases">
        <authorList>
            <person name="Petersen C."/>
        </authorList>
    </citation>
    <scope>NUCLEOTIDE SEQUENCE</scope>
    <source>
        <strain evidence="1">IBT 17514</strain>
    </source>
</reference>
<accession>A0AAD6HPH3</accession>
<dbReference type="EMBL" id="JAQJAN010000005">
    <property type="protein sequence ID" value="KAJ5728285.1"/>
    <property type="molecule type" value="Genomic_DNA"/>
</dbReference>
<dbReference type="SUPFAM" id="SSF52540">
    <property type="entry name" value="P-loop containing nucleoside triphosphate hydrolases"/>
    <property type="match status" value="1"/>
</dbReference>
<proteinExistence type="predicted"/>
<dbReference type="AlphaFoldDB" id="A0AAD6HPH3"/>
<name>A0AAD6HPH3_9EURO</name>
<organism evidence="1 2">
    <name type="scientific">Penicillium malachiteum</name>
    <dbReference type="NCBI Taxonomy" id="1324776"/>
    <lineage>
        <taxon>Eukaryota</taxon>
        <taxon>Fungi</taxon>
        <taxon>Dikarya</taxon>
        <taxon>Ascomycota</taxon>
        <taxon>Pezizomycotina</taxon>
        <taxon>Eurotiomycetes</taxon>
        <taxon>Eurotiomycetidae</taxon>
        <taxon>Eurotiales</taxon>
        <taxon>Aspergillaceae</taxon>
        <taxon>Penicillium</taxon>
    </lineage>
</organism>
<keyword evidence="2" id="KW-1185">Reference proteome</keyword>
<dbReference type="Gene3D" id="3.40.50.300">
    <property type="entry name" value="P-loop containing nucleotide triphosphate hydrolases"/>
    <property type="match status" value="1"/>
</dbReference>
<evidence type="ECO:0000313" key="2">
    <source>
        <dbReference type="Proteomes" id="UP001215712"/>
    </source>
</evidence>
<dbReference type="InterPro" id="IPR027417">
    <property type="entry name" value="P-loop_NTPase"/>
</dbReference>
<sequence length="99" mass="11006">MDLDDTETRRERLAEQAHRFAAFTGIHEPHEGDRFFLLFGSPGSGKSSFIARCTESTVGPADGLPLNSIGVYEYKLHGRRIYLIDTRHVQASATQIVAT</sequence>
<evidence type="ECO:0000313" key="1">
    <source>
        <dbReference type="EMBL" id="KAJ5728285.1"/>
    </source>
</evidence>
<comment type="caution">
    <text evidence="1">The sequence shown here is derived from an EMBL/GenBank/DDBJ whole genome shotgun (WGS) entry which is preliminary data.</text>
</comment>